<name>A0A6M4MCK2_9ALTE</name>
<gene>
    <name evidence="4" type="ORF">CA267_008700</name>
</gene>
<dbReference type="GO" id="GO:0005576">
    <property type="term" value="C:extracellular region"/>
    <property type="evidence" value="ECO:0007669"/>
    <property type="project" value="UniProtKB-SubCell"/>
</dbReference>
<keyword evidence="5" id="KW-1185">Reference proteome</keyword>
<dbReference type="KEGG" id="apel:CA267_008700"/>
<dbReference type="InterPro" id="IPR011330">
    <property type="entry name" value="Glyco_hydro/deAcase_b/a-brl"/>
</dbReference>
<proteinExistence type="predicted"/>
<protein>
    <submittedName>
        <fullName evidence="4">Polysaccharide deacetylase family protein</fullName>
    </submittedName>
</protein>
<dbReference type="RefSeq" id="WP_075607850.1">
    <property type="nucleotide sequence ID" value="NZ_CP052766.1"/>
</dbReference>
<dbReference type="InterPro" id="IPR002509">
    <property type="entry name" value="NODB_dom"/>
</dbReference>
<dbReference type="PANTHER" id="PTHR34216:SF3">
    <property type="entry name" value="POLY-BETA-1,6-N-ACETYL-D-GLUCOSAMINE N-DEACETYLASE"/>
    <property type="match status" value="1"/>
</dbReference>
<evidence type="ECO:0000313" key="4">
    <source>
        <dbReference type="EMBL" id="QJR80852.1"/>
    </source>
</evidence>
<dbReference type="AlphaFoldDB" id="A0A6M4MCK2"/>
<dbReference type="InterPro" id="IPR051398">
    <property type="entry name" value="Polysacch_Deacetylase"/>
</dbReference>
<feature type="domain" description="NodB homology" evidence="3">
    <location>
        <begin position="89"/>
        <end position="294"/>
    </location>
</feature>
<dbReference type="PANTHER" id="PTHR34216">
    <property type="match status" value="1"/>
</dbReference>
<sequence>MRIINRGVAQLQYWALALVLLFSPLSFAQKTDNAVILLYHHVAENTPASTSISPEQFRQHMAFIKENYTVAPLKNVVETLKNKQPLPDRTLVITFDDGYDDILKNAHPILEEYGFPYTVFINPAQIGRQSHQLTWKEVNAMQKQGATFANHTQDHLHMLAKNADESEAKWLSRVWQNVEEAEAMLKEKTGKSLKYLAYPFGEFNTMLAEKLKEEGYTGFGQHSGGVSHYSDFTALPRFPAAGPYAKLDSLKTKLDSLAMPVSSTTLSNPQQKQRTLTQPIAFTVAVDDVDLNRAACFYQGDRIKHSAEGKTLSYEISKKLPVGRSRVNCTAPSQSENGRYYWYSQPFFVTDKNGNYPD</sequence>
<comment type="subcellular location">
    <subcellularLocation>
        <location evidence="1">Secreted</location>
    </subcellularLocation>
</comment>
<accession>A0A6M4MCK2</accession>
<dbReference type="SUPFAM" id="SSF88713">
    <property type="entry name" value="Glycoside hydrolase/deacetylase"/>
    <property type="match status" value="1"/>
</dbReference>
<dbReference type="Pfam" id="PF01522">
    <property type="entry name" value="Polysacc_deac_1"/>
    <property type="match status" value="1"/>
</dbReference>
<dbReference type="GO" id="GO:0005975">
    <property type="term" value="P:carbohydrate metabolic process"/>
    <property type="evidence" value="ECO:0007669"/>
    <property type="project" value="InterPro"/>
</dbReference>
<dbReference type="PROSITE" id="PS51677">
    <property type="entry name" value="NODB"/>
    <property type="match status" value="1"/>
</dbReference>
<evidence type="ECO:0000313" key="5">
    <source>
        <dbReference type="Proteomes" id="UP000219285"/>
    </source>
</evidence>
<reference evidence="4 5" key="2">
    <citation type="submission" date="2020-04" db="EMBL/GenBank/DDBJ databases">
        <title>Complete genome sequence of Alteromonas pelagimontana 5.12T.</title>
        <authorList>
            <person name="Sinha R.K."/>
            <person name="Krishnan K.P."/>
            <person name="Kurian J.P."/>
        </authorList>
    </citation>
    <scope>NUCLEOTIDE SEQUENCE [LARGE SCALE GENOMIC DNA]</scope>
    <source>
        <strain evidence="4 5">5.12</strain>
    </source>
</reference>
<dbReference type="EMBL" id="CP052766">
    <property type="protein sequence ID" value="QJR80852.1"/>
    <property type="molecule type" value="Genomic_DNA"/>
</dbReference>
<evidence type="ECO:0000256" key="2">
    <source>
        <dbReference type="ARBA" id="ARBA00022729"/>
    </source>
</evidence>
<dbReference type="CDD" id="cd10973">
    <property type="entry name" value="CE4_DAC_u4_5s"/>
    <property type="match status" value="1"/>
</dbReference>
<evidence type="ECO:0000256" key="1">
    <source>
        <dbReference type="ARBA" id="ARBA00004613"/>
    </source>
</evidence>
<evidence type="ECO:0000259" key="3">
    <source>
        <dbReference type="PROSITE" id="PS51677"/>
    </source>
</evidence>
<reference evidence="5" key="1">
    <citation type="submission" date="2014-12" db="EMBL/GenBank/DDBJ databases">
        <title>Complete genome sequence of a multi-drug resistant Klebsiella pneumoniae.</title>
        <authorList>
            <person name="Hua X."/>
            <person name="Chen Q."/>
            <person name="Li X."/>
            <person name="Feng Y."/>
            <person name="Ruan Z."/>
            <person name="Yu Y."/>
        </authorList>
    </citation>
    <scope>NUCLEOTIDE SEQUENCE [LARGE SCALE GENOMIC DNA]</scope>
    <source>
        <strain evidence="5">5.12</strain>
    </source>
</reference>
<dbReference type="Gene3D" id="3.20.20.370">
    <property type="entry name" value="Glycoside hydrolase/deacetylase"/>
    <property type="match status" value="1"/>
</dbReference>
<dbReference type="Proteomes" id="UP000219285">
    <property type="component" value="Chromosome"/>
</dbReference>
<organism evidence="4 5">
    <name type="scientific">Alteromonas pelagimontana</name>
    <dbReference type="NCBI Taxonomy" id="1858656"/>
    <lineage>
        <taxon>Bacteria</taxon>
        <taxon>Pseudomonadati</taxon>
        <taxon>Pseudomonadota</taxon>
        <taxon>Gammaproteobacteria</taxon>
        <taxon>Alteromonadales</taxon>
        <taxon>Alteromonadaceae</taxon>
        <taxon>Alteromonas/Salinimonas group</taxon>
        <taxon>Alteromonas</taxon>
    </lineage>
</organism>
<dbReference type="GO" id="GO:0016810">
    <property type="term" value="F:hydrolase activity, acting on carbon-nitrogen (but not peptide) bonds"/>
    <property type="evidence" value="ECO:0007669"/>
    <property type="project" value="InterPro"/>
</dbReference>
<dbReference type="OrthoDB" id="9814639at2"/>
<keyword evidence="2" id="KW-0732">Signal</keyword>